<sequence length="109" mass="12698">MCTFMALETIEYYKSKNSNVHVLLLDASKAFDRVNYIKLFNKLLDRGMCPLTVRLLLNMYTKQKLQVKWNNNILHKFDVTNGVRQGGVLSPLLFSVYIDELLEKLKRNG</sequence>
<evidence type="ECO:0000259" key="1">
    <source>
        <dbReference type="PROSITE" id="PS50878"/>
    </source>
</evidence>
<dbReference type="Pfam" id="PF00078">
    <property type="entry name" value="RVT_1"/>
    <property type="match status" value="1"/>
</dbReference>
<dbReference type="GO" id="GO:0071897">
    <property type="term" value="P:DNA biosynthetic process"/>
    <property type="evidence" value="ECO:0007669"/>
    <property type="project" value="UniProtKB-ARBA"/>
</dbReference>
<accession>A0AAV2RM52</accession>
<dbReference type="AlphaFoldDB" id="A0AAV2RM52"/>
<protein>
    <recommendedName>
        <fullName evidence="1">Reverse transcriptase domain-containing protein</fullName>
    </recommendedName>
</protein>
<reference evidence="2 3" key="1">
    <citation type="submission" date="2024-05" db="EMBL/GenBank/DDBJ databases">
        <authorList>
            <person name="Wallberg A."/>
        </authorList>
    </citation>
    <scope>NUCLEOTIDE SEQUENCE [LARGE SCALE GENOMIC DNA]</scope>
</reference>
<dbReference type="PANTHER" id="PTHR19446">
    <property type="entry name" value="REVERSE TRANSCRIPTASES"/>
    <property type="match status" value="1"/>
</dbReference>
<proteinExistence type="predicted"/>
<comment type="caution">
    <text evidence="2">The sequence shown here is derived from an EMBL/GenBank/DDBJ whole genome shotgun (WGS) entry which is preliminary data.</text>
</comment>
<dbReference type="InterPro" id="IPR000477">
    <property type="entry name" value="RT_dom"/>
</dbReference>
<dbReference type="InterPro" id="IPR043502">
    <property type="entry name" value="DNA/RNA_pol_sf"/>
</dbReference>
<feature type="non-terminal residue" evidence="2">
    <location>
        <position position="109"/>
    </location>
</feature>
<gene>
    <name evidence="2" type="ORF">MNOR_LOCUS26302</name>
</gene>
<dbReference type="SUPFAM" id="SSF56672">
    <property type="entry name" value="DNA/RNA polymerases"/>
    <property type="match status" value="1"/>
</dbReference>
<evidence type="ECO:0000313" key="2">
    <source>
        <dbReference type="EMBL" id="CAL4129445.1"/>
    </source>
</evidence>
<feature type="domain" description="Reverse transcriptase" evidence="1">
    <location>
        <begin position="1"/>
        <end position="109"/>
    </location>
</feature>
<evidence type="ECO:0000313" key="3">
    <source>
        <dbReference type="Proteomes" id="UP001497623"/>
    </source>
</evidence>
<dbReference type="PROSITE" id="PS50878">
    <property type="entry name" value="RT_POL"/>
    <property type="match status" value="1"/>
</dbReference>
<dbReference type="Proteomes" id="UP001497623">
    <property type="component" value="Unassembled WGS sequence"/>
</dbReference>
<organism evidence="2 3">
    <name type="scientific">Meganyctiphanes norvegica</name>
    <name type="common">Northern krill</name>
    <name type="synonym">Thysanopoda norvegica</name>
    <dbReference type="NCBI Taxonomy" id="48144"/>
    <lineage>
        <taxon>Eukaryota</taxon>
        <taxon>Metazoa</taxon>
        <taxon>Ecdysozoa</taxon>
        <taxon>Arthropoda</taxon>
        <taxon>Crustacea</taxon>
        <taxon>Multicrustacea</taxon>
        <taxon>Malacostraca</taxon>
        <taxon>Eumalacostraca</taxon>
        <taxon>Eucarida</taxon>
        <taxon>Euphausiacea</taxon>
        <taxon>Euphausiidae</taxon>
        <taxon>Meganyctiphanes</taxon>
    </lineage>
</organism>
<keyword evidence="3" id="KW-1185">Reference proteome</keyword>
<name>A0AAV2RM52_MEGNR</name>
<dbReference type="EMBL" id="CAXKWB010026082">
    <property type="protein sequence ID" value="CAL4129445.1"/>
    <property type="molecule type" value="Genomic_DNA"/>
</dbReference>